<dbReference type="OrthoDB" id="10556849at2759"/>
<sequence>QIIRSIVTFVIFVTFDPFEAHAARTSIPMCSLVSCGNVSFILHAMLIKTITLLQHIQYFLDQVFVLHWFLRRIDPIIALPVVEPVRHAVDRVFAVTNNDNLAIFGCHLKCAHYCGQLSSLISLFRSIERLADVPSVLWPKVNSHTTPRVCAPICERAAICPYAYRRILHGSCRLILILLSLFPCFVPYTIRDGIQN</sequence>
<organism evidence="1 2">
    <name type="scientific">Sphaerulina musiva (strain SO2202)</name>
    <name type="common">Poplar stem canker fungus</name>
    <name type="synonym">Septoria musiva</name>
    <dbReference type="NCBI Taxonomy" id="692275"/>
    <lineage>
        <taxon>Eukaryota</taxon>
        <taxon>Fungi</taxon>
        <taxon>Dikarya</taxon>
        <taxon>Ascomycota</taxon>
        <taxon>Pezizomycotina</taxon>
        <taxon>Dothideomycetes</taxon>
        <taxon>Dothideomycetidae</taxon>
        <taxon>Mycosphaerellales</taxon>
        <taxon>Mycosphaerellaceae</taxon>
        <taxon>Sphaerulina</taxon>
    </lineage>
</organism>
<dbReference type="GeneID" id="27905883"/>
<evidence type="ECO:0000313" key="2">
    <source>
        <dbReference type="Proteomes" id="UP000016931"/>
    </source>
</evidence>
<dbReference type="OMA" id="HTAPCAD"/>
<dbReference type="EMBL" id="KB456261">
    <property type="protein sequence ID" value="EMF15410.1"/>
    <property type="molecule type" value="Genomic_DNA"/>
</dbReference>
<dbReference type="RefSeq" id="XP_016763531.1">
    <property type="nucleotide sequence ID" value="XM_016908746.1"/>
</dbReference>
<gene>
    <name evidence="1" type="ORF">SEPMUDRAFT_39498</name>
</gene>
<dbReference type="Proteomes" id="UP000016931">
    <property type="component" value="Unassembled WGS sequence"/>
</dbReference>
<accession>M3DBI7</accession>
<dbReference type="AlphaFoldDB" id="M3DBI7"/>
<proteinExistence type="predicted"/>
<evidence type="ECO:0000313" key="1">
    <source>
        <dbReference type="EMBL" id="EMF15410.1"/>
    </source>
</evidence>
<reference evidence="1 2" key="1">
    <citation type="journal article" date="2012" name="PLoS Pathog.">
        <title>Diverse lifestyles and strategies of plant pathogenesis encoded in the genomes of eighteen Dothideomycetes fungi.</title>
        <authorList>
            <person name="Ohm R.A."/>
            <person name="Feau N."/>
            <person name="Henrissat B."/>
            <person name="Schoch C.L."/>
            <person name="Horwitz B.A."/>
            <person name="Barry K.W."/>
            <person name="Condon B.J."/>
            <person name="Copeland A.C."/>
            <person name="Dhillon B."/>
            <person name="Glaser F."/>
            <person name="Hesse C.N."/>
            <person name="Kosti I."/>
            <person name="LaButti K."/>
            <person name="Lindquist E.A."/>
            <person name="Lucas S."/>
            <person name="Salamov A.A."/>
            <person name="Bradshaw R.E."/>
            <person name="Ciuffetti L."/>
            <person name="Hamelin R.C."/>
            <person name="Kema G.H.J."/>
            <person name="Lawrence C."/>
            <person name="Scott J.A."/>
            <person name="Spatafora J.W."/>
            <person name="Turgeon B.G."/>
            <person name="de Wit P.J.G.M."/>
            <person name="Zhong S."/>
            <person name="Goodwin S.B."/>
            <person name="Grigoriev I.V."/>
        </authorList>
    </citation>
    <scope>NUCLEOTIDE SEQUENCE [LARGE SCALE GENOMIC DNA]</scope>
    <source>
        <strain evidence="1 2">SO2202</strain>
    </source>
</reference>
<dbReference type="HOGENOM" id="CLU_1156364_0_0_1"/>
<name>M3DBI7_SPHMS</name>
<keyword evidence="2" id="KW-1185">Reference proteome</keyword>
<feature type="non-terminal residue" evidence="1">
    <location>
        <position position="1"/>
    </location>
</feature>
<protein>
    <submittedName>
        <fullName evidence="1">Uncharacterized protein</fullName>
    </submittedName>
</protein>
<dbReference type="eggNOG" id="ENOG502T5CX">
    <property type="taxonomic scope" value="Eukaryota"/>
</dbReference>